<reference evidence="1" key="1">
    <citation type="submission" date="2020-07" db="EMBL/GenBank/DDBJ databases">
        <title>Methanobacterium. sp. MethCan genome.</title>
        <authorList>
            <person name="Postec A."/>
            <person name="Quemeneur M."/>
        </authorList>
    </citation>
    <scope>NUCLEOTIDE SEQUENCE</scope>
    <source>
        <strain evidence="1">MethCAN</strain>
    </source>
</reference>
<dbReference type="KEGG" id="meme:HYG87_03940"/>
<dbReference type="InterPro" id="IPR011060">
    <property type="entry name" value="RibuloseP-bd_barrel"/>
</dbReference>
<proteinExistence type="predicted"/>
<accession>A0A8T8K549</accession>
<dbReference type="AlphaFoldDB" id="A0A8T8K549"/>
<evidence type="ECO:0000313" key="1">
    <source>
        <dbReference type="EMBL" id="QUH22982.1"/>
    </source>
</evidence>
<sequence>MFKDYLHVNNKKIPQTLLGTSPFIGAAQFGHRARLYQLDLYSQPENMAEIIKKSHEMGIRGIQLLPYEPVIQALKLAGNDGFYMDVVGTIRPGHEMEDIEMLSSLKASVMLLHADITDNCKWEELGEYLDIIKNTNSIPGLVTHTPFKTTQSLLESPILNDFEIYLMPVNKLGYLMDTQEFLPDQRSQLRNLVMELDKTIIAKKILAAGILTPEDAFEFLKTLDYVDAVALGIASKKEAEQTFSLLFNE</sequence>
<gene>
    <name evidence="1" type="ORF">HYG87_03940</name>
</gene>
<name>A0A8T8K549_9EURY</name>
<dbReference type="OrthoDB" id="359091at2157"/>
<dbReference type="Proteomes" id="UP000681041">
    <property type="component" value="Chromosome"/>
</dbReference>
<dbReference type="RefSeq" id="WP_211533928.1">
    <property type="nucleotide sequence ID" value="NZ_CP058560.1"/>
</dbReference>
<keyword evidence="2" id="KW-1185">Reference proteome</keyword>
<protein>
    <submittedName>
        <fullName evidence="1">Uncharacterized protein</fullName>
    </submittedName>
</protein>
<dbReference type="GeneID" id="64819887"/>
<dbReference type="EMBL" id="CP058560">
    <property type="protein sequence ID" value="QUH22982.1"/>
    <property type="molecule type" value="Genomic_DNA"/>
</dbReference>
<dbReference type="SUPFAM" id="SSF51366">
    <property type="entry name" value="Ribulose-phoshate binding barrel"/>
    <property type="match status" value="1"/>
</dbReference>
<organism evidence="1 2">
    <name type="scientific">Methanobacterium alkalithermotolerans</name>
    <dbReference type="NCBI Taxonomy" id="2731220"/>
    <lineage>
        <taxon>Archaea</taxon>
        <taxon>Methanobacteriati</taxon>
        <taxon>Methanobacteriota</taxon>
        <taxon>Methanomada group</taxon>
        <taxon>Methanobacteria</taxon>
        <taxon>Methanobacteriales</taxon>
        <taxon>Methanobacteriaceae</taxon>
        <taxon>Methanobacterium</taxon>
    </lineage>
</organism>
<evidence type="ECO:0000313" key="2">
    <source>
        <dbReference type="Proteomes" id="UP000681041"/>
    </source>
</evidence>